<dbReference type="EMBL" id="LC511997">
    <property type="protein sequence ID" value="BBP50309.1"/>
    <property type="molecule type" value="Genomic_DNA"/>
</dbReference>
<protein>
    <recommendedName>
        <fullName evidence="4">HsdR</fullName>
    </recommendedName>
</protein>
<dbReference type="EMBL" id="LC511995">
    <property type="protein sequence ID" value="BBP49759.1"/>
    <property type="molecule type" value="Genomic_DNA"/>
</dbReference>
<evidence type="ECO:0008006" key="4">
    <source>
        <dbReference type="Google" id="ProtNLM"/>
    </source>
</evidence>
<geneLocation type="plasmid" evidence="1">
    <name>pMY146-rmtE</name>
</geneLocation>
<name>A0A5S9M2B2_9ENTR</name>
<evidence type="ECO:0000313" key="3">
    <source>
        <dbReference type="EMBL" id="BBP50309.1"/>
    </source>
</evidence>
<reference evidence="2" key="2">
    <citation type="submission" date="2019-11" db="EMBL/GenBank/DDBJ databases">
        <title>Complete plasmid sequence of Enterobacter hormaechei subsp. xiangfangensis pMY458-rmtE.</title>
        <authorList>
            <person name="Oshiro S."/>
            <person name="Tada T."/>
            <person name="Kirikae T."/>
        </authorList>
    </citation>
    <scope>NUCLEOTIDE SEQUENCE</scope>
    <source>
        <strain evidence="2">MY458</strain>
        <plasmid evidence="2">pMY458-rmtE</plasmid>
    </source>
</reference>
<accession>A0A5S9M2B2</accession>
<reference evidence="3" key="3">
    <citation type="submission" date="2019-11" db="EMBL/GenBank/DDBJ databases">
        <title>Complete plasmid sequence of Enterobacter hormaechei subsp. xiangfangensis pMY460-rmtE.</title>
        <authorList>
            <person name="Oshiro S."/>
            <person name="Tada T."/>
            <person name="Kirikae T."/>
        </authorList>
    </citation>
    <scope>NUCLEOTIDE SEQUENCE</scope>
    <source>
        <strain evidence="3">MY460</strain>
        <plasmid evidence="3">pMY460-rmtE</plasmid>
    </source>
</reference>
<keyword evidence="3" id="KW-0614">Plasmid</keyword>
<reference evidence="1" key="1">
    <citation type="submission" date="2019-11" db="EMBL/GenBank/DDBJ databases">
        <title>Complete plasmid sequence of Enterobacter hormaechei subsp. xiangfangensis pMY146-rmtE.</title>
        <authorList>
            <person name="Oshiro S."/>
            <person name="Tada T."/>
            <person name="Kirikae T."/>
        </authorList>
    </citation>
    <scope>NUCLEOTIDE SEQUENCE</scope>
    <source>
        <strain evidence="1">MY146</strain>
        <plasmid evidence="1">pMY146-rmtE</plasmid>
    </source>
</reference>
<evidence type="ECO:0000313" key="1">
    <source>
        <dbReference type="EMBL" id="BBP49759.1"/>
    </source>
</evidence>
<sequence>MLDDDEADQAHRAPELSPDVQALINNGLEFLDKAREELEAAKPKFSVVSFWTAVEILLKVPLVHEHWTLACSGKKIVRSKYVAGDFQSVTYDETCARLGDILEKPLPRETMAFFDKVRQHRNRVVHFYHPSFSDAEQEQIQREQADAWFALNRLMRDDWKSLFGVRLRQKLAGNETMMLRGNEFYAAARLRQIQSEVDSLVRNNVDVHECYQCKQKASVTLTEPDVDPRYVLQNTTCQVCYVSSSCILINCPECKKSQTLFDGGDDFACIGCGFESSRIALLDSPLRTIDEQTLNILPAGCTDCMSAESVCKSGDGYLCVECLTFSSTLKQCGHCGRFSDYVPELSFMTGCAFCDGDDSFYKNNLGS</sequence>
<evidence type="ECO:0000313" key="2">
    <source>
        <dbReference type="EMBL" id="BBP49888.1"/>
    </source>
</evidence>
<organism evidence="3">
    <name type="scientific">Enterobacter hormaechei subsp. xiangfangensis</name>
    <dbReference type="NCBI Taxonomy" id="1296536"/>
    <lineage>
        <taxon>Bacteria</taxon>
        <taxon>Pseudomonadati</taxon>
        <taxon>Pseudomonadota</taxon>
        <taxon>Gammaproteobacteria</taxon>
        <taxon>Enterobacterales</taxon>
        <taxon>Enterobacteriaceae</taxon>
        <taxon>Enterobacter</taxon>
        <taxon>Enterobacter cloacae complex</taxon>
    </lineage>
</organism>
<geneLocation type="plasmid" evidence="2">
    <name>pMY458-rmtE</name>
</geneLocation>
<proteinExistence type="predicted"/>
<geneLocation type="plasmid" evidence="3">
    <name>pMY460-rmtE</name>
</geneLocation>
<dbReference type="RefSeq" id="WP_102751751.1">
    <property type="nucleotide sequence ID" value="NZ_LC511995.1"/>
</dbReference>
<dbReference type="AlphaFoldDB" id="A0A5S9M2B2"/>
<dbReference type="EMBL" id="LC511996">
    <property type="protein sequence ID" value="BBP49888.1"/>
    <property type="molecule type" value="Genomic_DNA"/>
</dbReference>